<accession>A0A232F1B8</accession>
<keyword evidence="3" id="KW-1185">Reference proteome</keyword>
<reference evidence="2 3" key="1">
    <citation type="journal article" date="2017" name="Curr. Biol.">
        <title>The Evolution of Venom by Co-option of Single-Copy Genes.</title>
        <authorList>
            <person name="Martinson E.O."/>
            <person name="Mrinalini"/>
            <person name="Kelkar Y.D."/>
            <person name="Chang C.H."/>
            <person name="Werren J.H."/>
        </authorList>
    </citation>
    <scope>NUCLEOTIDE SEQUENCE [LARGE SCALE GENOMIC DNA]</scope>
    <source>
        <strain evidence="2 3">Alberta</strain>
        <tissue evidence="2">Whole body</tissue>
    </source>
</reference>
<dbReference type="EMBL" id="NNAY01001284">
    <property type="protein sequence ID" value="OXU24491.1"/>
    <property type="molecule type" value="Genomic_DNA"/>
</dbReference>
<proteinExistence type="predicted"/>
<evidence type="ECO:0000259" key="1">
    <source>
        <dbReference type="Pfam" id="PF16013"/>
    </source>
</evidence>
<dbReference type="OrthoDB" id="6512497at2759"/>
<dbReference type="STRING" id="543379.A0A232F1B8"/>
<gene>
    <name evidence="2" type="ORF">TSAR_001272</name>
</gene>
<dbReference type="PANTHER" id="PTHR21115">
    <property type="entry name" value="GH06117P-RELATED"/>
    <property type="match status" value="1"/>
</dbReference>
<evidence type="ECO:0000313" key="3">
    <source>
        <dbReference type="Proteomes" id="UP000215335"/>
    </source>
</evidence>
<dbReference type="Pfam" id="PF16013">
    <property type="entry name" value="DUF4781"/>
    <property type="match status" value="1"/>
</dbReference>
<dbReference type="Proteomes" id="UP000215335">
    <property type="component" value="Unassembled WGS sequence"/>
</dbReference>
<organism evidence="2 3">
    <name type="scientific">Trichomalopsis sarcophagae</name>
    <dbReference type="NCBI Taxonomy" id="543379"/>
    <lineage>
        <taxon>Eukaryota</taxon>
        <taxon>Metazoa</taxon>
        <taxon>Ecdysozoa</taxon>
        <taxon>Arthropoda</taxon>
        <taxon>Hexapoda</taxon>
        <taxon>Insecta</taxon>
        <taxon>Pterygota</taxon>
        <taxon>Neoptera</taxon>
        <taxon>Endopterygota</taxon>
        <taxon>Hymenoptera</taxon>
        <taxon>Apocrita</taxon>
        <taxon>Proctotrupomorpha</taxon>
        <taxon>Chalcidoidea</taxon>
        <taxon>Pteromalidae</taxon>
        <taxon>Pteromalinae</taxon>
        <taxon>Trichomalopsis</taxon>
    </lineage>
</organism>
<name>A0A232F1B8_9HYME</name>
<protein>
    <recommendedName>
        <fullName evidence="1">DUF4781 domain-containing protein</fullName>
    </recommendedName>
</protein>
<sequence length="866" mass="97538">MEKSKIDELRAAVYWLAVNYQQNFYEVSSDWNKYKIDEHQYLKNYIGYALYGPPEYEELCGDTEDGAYIYKENGAMQLIDTIYDKIVEHGTQMTEEKEVLCSILYTCIYDEGSLPNCDEHKLHELVFIRPIFKIQKNIKEKKEVKLKAWYIDTEARVYKDWNDFLKNNNMPTCIMIAPKDGIYQADLKEVWSDKTSTVWVETHSNNSTRKYTSAVDVASTLVNFGCVGIGIAAMFNPISAPVAIAGAVGGAVSGVWGGGRAIGELVDRGSHDQSISVINKHALPAWLGVAGSTLGLAASSGSALLSRAIRTGTSVGKSAQIAHDAIMISNLFINSVGVGYNSLNMVQKYRETGEVSAKDVFFLTAHVLFICNSAVKMRLASEIIKSDQNQILKDYEDSLRSNRHRKEFRRLVRNTGTNIADEVHRNEQIIRSLTKISNKDEFFATMVQNRKIFATAGTQLSFADGQVQVNGVTLISPSTFASMSKDNLMALINQGSESNPSMQASTSMSSDTFMSGNVLKAGMSRVRDFYVQKSVSSSVPLETHTTEYKGIINELQNLPEKSKILGLLLQTGLCIAKKICQRGNYTEDDLLADTTNFIWNVAKLNVANHLPGINIYDAKYQDIIMRIVKATHDYVKANCSEWANAFRKYMNRGHLESGIEEELFKSSDNIELCRHLSNESQNSYNDIEMMDPAEVMSLPIEVSTIIVQESLESTGSKMVEDTRPPKEMIKLCEAELSDFFMKHPTSLDFKLSELPNELKGILLDLKDFERKNIIFYKLLIIAINITQGAEEEDVPLKKDTLVNVMQCLWIFVNMNFSEIMPNVCMFNGEYEGFVMNIVIGLYKYQITQPEKWLSAFHEYRAKFGKQ</sequence>
<comment type="caution">
    <text evidence="2">The sequence shown here is derived from an EMBL/GenBank/DDBJ whole genome shotgun (WGS) entry which is preliminary data.</text>
</comment>
<evidence type="ECO:0000313" key="2">
    <source>
        <dbReference type="EMBL" id="OXU24491.1"/>
    </source>
</evidence>
<dbReference type="AlphaFoldDB" id="A0A232F1B8"/>
<dbReference type="PANTHER" id="PTHR21115:SF0">
    <property type="entry name" value="GH06117P-RELATED"/>
    <property type="match status" value="1"/>
</dbReference>
<dbReference type="InterPro" id="IPR031962">
    <property type="entry name" value="DUF4781"/>
</dbReference>
<feature type="domain" description="DUF4781" evidence="1">
    <location>
        <begin position="130"/>
        <end position="433"/>
    </location>
</feature>